<proteinExistence type="predicted"/>
<keyword evidence="2" id="KW-1185">Reference proteome</keyword>
<dbReference type="EMBL" id="JBBNAE010000007">
    <property type="protein sequence ID" value="KAK9109834.1"/>
    <property type="molecule type" value="Genomic_DNA"/>
</dbReference>
<protein>
    <submittedName>
        <fullName evidence="1">Uncharacterized protein</fullName>
    </submittedName>
</protein>
<evidence type="ECO:0000313" key="2">
    <source>
        <dbReference type="Proteomes" id="UP001417504"/>
    </source>
</evidence>
<evidence type="ECO:0000313" key="1">
    <source>
        <dbReference type="EMBL" id="KAK9109834.1"/>
    </source>
</evidence>
<name>A0AAP0I722_9MAGN</name>
<dbReference type="Proteomes" id="UP001417504">
    <property type="component" value="Unassembled WGS sequence"/>
</dbReference>
<dbReference type="AlphaFoldDB" id="A0AAP0I722"/>
<accession>A0AAP0I722</accession>
<gene>
    <name evidence="1" type="ORF">Sjap_017894</name>
</gene>
<reference evidence="1 2" key="1">
    <citation type="submission" date="2024-01" db="EMBL/GenBank/DDBJ databases">
        <title>Genome assemblies of Stephania.</title>
        <authorList>
            <person name="Yang L."/>
        </authorList>
    </citation>
    <scope>NUCLEOTIDE SEQUENCE [LARGE SCALE GENOMIC DNA]</scope>
    <source>
        <strain evidence="1">QJT</strain>
        <tissue evidence="1">Leaf</tissue>
    </source>
</reference>
<comment type="caution">
    <text evidence="1">The sequence shown here is derived from an EMBL/GenBank/DDBJ whole genome shotgun (WGS) entry which is preliminary data.</text>
</comment>
<organism evidence="1 2">
    <name type="scientific">Stephania japonica</name>
    <dbReference type="NCBI Taxonomy" id="461633"/>
    <lineage>
        <taxon>Eukaryota</taxon>
        <taxon>Viridiplantae</taxon>
        <taxon>Streptophyta</taxon>
        <taxon>Embryophyta</taxon>
        <taxon>Tracheophyta</taxon>
        <taxon>Spermatophyta</taxon>
        <taxon>Magnoliopsida</taxon>
        <taxon>Ranunculales</taxon>
        <taxon>Menispermaceae</taxon>
        <taxon>Menispermoideae</taxon>
        <taxon>Cissampelideae</taxon>
        <taxon>Stephania</taxon>
    </lineage>
</organism>
<sequence>MMIPSLQTRPSVEIRSTKVHRTHGFFKDSSVTTSKSFHYSTIWNTHVDGIFNIDGDGHCRLWVVAKSLGLFDMDGRRHVRERMAEELKTNTNFWEDIYGFTDFKKLLAIIQCDKDEAIVDNWMNLPDRGFITSTSLNVMLVVISNSWSFTFPLLRNKSPLEFSSRTIIGISIVDSIHFIGVRLKPGYPFPKLYPLWDTYVALNAHAWREGFITIGSISTSTSNGRDLLETLSIVDLVEDS</sequence>